<feature type="region of interest" description="Disordered" evidence="1">
    <location>
        <begin position="1247"/>
        <end position="1285"/>
    </location>
</feature>
<dbReference type="EMBL" id="CAJRST010017779">
    <property type="protein sequence ID" value="CAG5947832.1"/>
    <property type="molecule type" value="Genomic_DNA"/>
</dbReference>
<sequence length="1421" mass="153405">MELKPGVAMETTKLSQSSRFKKNKTEEAQSKPALASNKAAPVAVQKDNGNPHSAKGKPKPKSTTPSGVSGSSSWPGTASQHTVKDVKSFVSRPTGKTVTTTSKATSGAASKRPVGVASTSTTAKNQTKVPDKRLVGSTRAMSHPAATAINDTKPSTVNEAHKKRLTTLTVNGARHKTPATTGKMASSIAQARTISATTKKNTSLATSPAPSGTTTPKHATVKTSLSRAATAPSTGKMAATQPKKDVSRQPPAPLVKKPTPIAVSPSTKIHDTSKCLAALRLNTASKGSTPMKRVDAKELQSKHQQLGKLTPTKKPTTTIQFPLVNKLSLNQPLTDYSTIRATNIKTKCGTKPTKTAPRFTITKKTEVSKTNKPSTEVYMATVVTATPPQAVQVPEKLAEAAMILAQESSLVSSAAENISTLGSAPNTTKEMEKLEVTPDNEVTQFPPQSPVGTNLPQTCLKHKLENIAPHSAKQEQVSNPAKLALQSMALPPELTEYNVVKDQTPSKSTVLLAAANGTQQVVPLVNLNEEEDEERDGSQLVSVSEMSGTTQLTEDSHPGSVGTIGGSAWRALVYELDSEEISVSQQGASELSAPGVLEGTESMDDLGDGSLKGAMDMEGASAGSPDFEKVSYIQGNDFEGEDDSDKVCDMDVGSERMDEPCIARHDNDLDEDDDDVEMASEGVTESGLESYGNGDEDDFAEDERLDNLNRVAQPPLPPVLPSAPAAQWDQPNPFADPCEEPLQVFKAAGPLTAQNRQEDPEILLKTQVCLEQVLPKQEESKKEQAQASVQTHAAASFCVPGTSVSHTLSSEMSILKDQSCNQDSKLPSEVTQAQLLFSACDAYCQGLGFHFGQGDEDAVEAEKECLPADELLGGSATAPTSNLSLTTQTEDEARDTEGEAQLEHFLETLEVNSINFEMQLPAQHCPSTLVEGNEPEVESGVGEESTPSSAALLVSYSFGTMTMASNSNAQPTGESCVKSPSFILLEEHPQEVKQPHTEQCPTDQLYGGDSANHVIEKTQASEEVLDPTLALNNMPQTEEIPDDIEPLYHSAICENTEKPFAGFSAVSHPHCQSAHPRIYNDIVKPISIAITLPKLACADVQPRNPRQQPLSSQLLRLEQHQKQLPDLQQHKEPKSKPQKEAVQEKKKRVKEEERKEKEHAEEEIKGNKEEKKKKHTEMIKQDEIQNWELEVKHRRDLELQMQQQELKEQQKIIQRQQELHHPKGQTALLSSPSGLCTIYETLECSDGEADGEDLLDPKGDTKNEELNKNASQRLRDRTKGLWPSDDAHQQSSIVNILLPYSDSTMVSSNIVTNQDGSSFQPAQFPERPPALDLDWGKKVDMVQQLINQTLLLNADCCSSLLLLPSGTGGKLSPLESSLWPSLLPPLAPPSATVTSVSSFSTEDTGSSTQGEWTVVELETHH</sequence>
<feature type="compositionally biased region" description="Polar residues" evidence="1">
    <location>
        <begin position="178"/>
        <end position="201"/>
    </location>
</feature>
<feature type="compositionally biased region" description="Acidic residues" evidence="1">
    <location>
        <begin position="668"/>
        <end position="678"/>
    </location>
</feature>
<feature type="compositionally biased region" description="Low complexity" evidence="1">
    <location>
        <begin position="61"/>
        <end position="77"/>
    </location>
</feature>
<accession>A0A8S4BBN1</accession>
<keyword evidence="4" id="KW-1185">Reference proteome</keyword>
<dbReference type="OrthoDB" id="8951351at2759"/>
<comment type="caution">
    <text evidence="3">The sequence shown here is derived from an EMBL/GenBank/DDBJ whole genome shotgun (WGS) entry which is preliminary data.</text>
</comment>
<dbReference type="Pfam" id="PF15363">
    <property type="entry name" value="BTBD8_C"/>
    <property type="match status" value="1"/>
</dbReference>
<evidence type="ECO:0000313" key="3">
    <source>
        <dbReference type="EMBL" id="CAG5947832.1"/>
    </source>
</evidence>
<dbReference type="PANTHER" id="PTHR22427:SF8">
    <property type="entry name" value="PROLINE-RICH PROTEIN 36"/>
    <property type="match status" value="1"/>
</dbReference>
<feature type="region of interest" description="Disordered" evidence="1">
    <location>
        <begin position="1"/>
        <end position="267"/>
    </location>
</feature>
<evidence type="ECO:0000256" key="1">
    <source>
        <dbReference type="SAM" id="MobiDB-lite"/>
    </source>
</evidence>
<evidence type="ECO:0000259" key="2">
    <source>
        <dbReference type="Pfam" id="PF15363"/>
    </source>
</evidence>
<feature type="compositionally biased region" description="Basic and acidic residues" evidence="1">
    <location>
        <begin position="1255"/>
        <end position="1279"/>
    </location>
</feature>
<feature type="domain" description="BTB/POZ" evidence="2">
    <location>
        <begin position="1377"/>
        <end position="1421"/>
    </location>
</feature>
<feature type="region of interest" description="Disordered" evidence="1">
    <location>
        <begin position="870"/>
        <end position="890"/>
    </location>
</feature>
<feature type="compositionally biased region" description="Polar residues" evidence="1">
    <location>
        <begin position="149"/>
        <end position="158"/>
    </location>
</feature>
<feature type="compositionally biased region" description="Polar residues" evidence="1">
    <location>
        <begin position="117"/>
        <end position="128"/>
    </location>
</feature>
<feature type="region of interest" description="Disordered" evidence="1">
    <location>
        <begin position="1393"/>
        <end position="1412"/>
    </location>
</feature>
<feature type="compositionally biased region" description="Low complexity" evidence="1">
    <location>
        <begin position="94"/>
        <end position="111"/>
    </location>
</feature>
<dbReference type="Proteomes" id="UP000677803">
    <property type="component" value="Unassembled WGS sequence"/>
</dbReference>
<protein>
    <submittedName>
        <fullName evidence="3">(Atlantic silverside) hypothetical protein</fullName>
    </submittedName>
</protein>
<feature type="compositionally biased region" description="Low complexity" evidence="1">
    <location>
        <begin position="202"/>
        <end position="216"/>
    </location>
</feature>
<reference evidence="3" key="1">
    <citation type="submission" date="2021-05" db="EMBL/GenBank/DDBJ databases">
        <authorList>
            <person name="Tigano A."/>
        </authorList>
    </citation>
    <scope>NUCLEOTIDE SEQUENCE</scope>
</reference>
<feature type="compositionally biased region" description="Polar residues" evidence="1">
    <location>
        <begin position="221"/>
        <end position="233"/>
    </location>
</feature>
<evidence type="ECO:0000313" key="4">
    <source>
        <dbReference type="Proteomes" id="UP000677803"/>
    </source>
</evidence>
<organism evidence="3 4">
    <name type="scientific">Menidia menidia</name>
    <name type="common">Atlantic silverside</name>
    <dbReference type="NCBI Taxonomy" id="238744"/>
    <lineage>
        <taxon>Eukaryota</taxon>
        <taxon>Metazoa</taxon>
        <taxon>Chordata</taxon>
        <taxon>Craniata</taxon>
        <taxon>Vertebrata</taxon>
        <taxon>Euteleostomi</taxon>
        <taxon>Actinopterygii</taxon>
        <taxon>Neopterygii</taxon>
        <taxon>Teleostei</taxon>
        <taxon>Neoteleostei</taxon>
        <taxon>Acanthomorphata</taxon>
        <taxon>Ovalentaria</taxon>
        <taxon>Atherinomorphae</taxon>
        <taxon>Atheriniformes</taxon>
        <taxon>Atherinopsidae</taxon>
        <taxon>Menidiinae</taxon>
        <taxon>Menidia</taxon>
    </lineage>
</organism>
<feature type="region of interest" description="Disordered" evidence="1">
    <location>
        <begin position="663"/>
        <end position="696"/>
    </location>
</feature>
<feature type="region of interest" description="Disordered" evidence="1">
    <location>
        <begin position="1125"/>
        <end position="1177"/>
    </location>
</feature>
<feature type="compositionally biased region" description="Polar residues" evidence="1">
    <location>
        <begin position="877"/>
        <end position="888"/>
    </location>
</feature>
<feature type="compositionally biased region" description="Polar residues" evidence="1">
    <location>
        <begin position="1399"/>
        <end position="1411"/>
    </location>
</feature>
<dbReference type="InterPro" id="IPR027907">
    <property type="entry name" value="BTBD8_C"/>
</dbReference>
<proteinExistence type="predicted"/>
<dbReference type="PANTHER" id="PTHR22427">
    <property type="entry name" value="GH15728P"/>
    <property type="match status" value="1"/>
</dbReference>
<gene>
    <name evidence="3" type="ORF">MMEN_LOCUS14215</name>
</gene>
<name>A0A8S4BBN1_9TELE</name>